<name>A0AA88E8B1_FICCA</name>
<dbReference type="EMBL" id="BTGU01000976">
    <property type="protein sequence ID" value="GMN69942.1"/>
    <property type="molecule type" value="Genomic_DNA"/>
</dbReference>
<protein>
    <submittedName>
        <fullName evidence="1">Uncharacterized protein</fullName>
    </submittedName>
</protein>
<keyword evidence="2" id="KW-1185">Reference proteome</keyword>
<dbReference type="AlphaFoldDB" id="A0AA88E8B1"/>
<sequence length="69" mass="7641">MELFPWVAGEDLKTGEVIAQPWKVIGGGLVGPLPEGRRFARSPASLPREGLLSIQYQPQPQPQPQLLFF</sequence>
<dbReference type="Proteomes" id="UP001187192">
    <property type="component" value="Unassembled WGS sequence"/>
</dbReference>
<gene>
    <name evidence="1" type="ORF">TIFTF001_038985</name>
</gene>
<proteinExistence type="predicted"/>
<comment type="caution">
    <text evidence="1">The sequence shown here is derived from an EMBL/GenBank/DDBJ whole genome shotgun (WGS) entry which is preliminary data.</text>
</comment>
<reference evidence="1" key="1">
    <citation type="submission" date="2023-07" db="EMBL/GenBank/DDBJ databases">
        <title>draft genome sequence of fig (Ficus carica).</title>
        <authorList>
            <person name="Takahashi T."/>
            <person name="Nishimura K."/>
        </authorList>
    </citation>
    <scope>NUCLEOTIDE SEQUENCE</scope>
</reference>
<evidence type="ECO:0000313" key="2">
    <source>
        <dbReference type="Proteomes" id="UP001187192"/>
    </source>
</evidence>
<evidence type="ECO:0000313" key="1">
    <source>
        <dbReference type="EMBL" id="GMN69942.1"/>
    </source>
</evidence>
<accession>A0AA88E8B1</accession>
<organism evidence="1 2">
    <name type="scientific">Ficus carica</name>
    <name type="common">Common fig</name>
    <dbReference type="NCBI Taxonomy" id="3494"/>
    <lineage>
        <taxon>Eukaryota</taxon>
        <taxon>Viridiplantae</taxon>
        <taxon>Streptophyta</taxon>
        <taxon>Embryophyta</taxon>
        <taxon>Tracheophyta</taxon>
        <taxon>Spermatophyta</taxon>
        <taxon>Magnoliopsida</taxon>
        <taxon>eudicotyledons</taxon>
        <taxon>Gunneridae</taxon>
        <taxon>Pentapetalae</taxon>
        <taxon>rosids</taxon>
        <taxon>fabids</taxon>
        <taxon>Rosales</taxon>
        <taxon>Moraceae</taxon>
        <taxon>Ficeae</taxon>
        <taxon>Ficus</taxon>
    </lineage>
</organism>